<protein>
    <submittedName>
        <fullName evidence="1">Uncharacterized protein</fullName>
    </submittedName>
</protein>
<reference evidence="2" key="2">
    <citation type="submission" date="2017-12" db="EMBL/GenBank/DDBJ databases">
        <title>Genome sequence of the Bar-tailed Godwit (Limosa lapponica baueri).</title>
        <authorList>
            <person name="Lima N.C.B."/>
            <person name="Parody-Merino A.M."/>
            <person name="Battley P.F."/>
            <person name="Fidler A.E."/>
            <person name="Prosdocimi F."/>
        </authorList>
    </citation>
    <scope>NUCLEOTIDE SEQUENCE [LARGE SCALE GENOMIC DNA]</scope>
</reference>
<accession>A0A2I0U108</accession>
<keyword evidence="2" id="KW-1185">Reference proteome</keyword>
<evidence type="ECO:0000313" key="2">
    <source>
        <dbReference type="Proteomes" id="UP000233556"/>
    </source>
</evidence>
<reference evidence="2" key="1">
    <citation type="submission" date="2017-11" db="EMBL/GenBank/DDBJ databases">
        <authorList>
            <person name="Lima N.C."/>
            <person name="Parody-Merino A.M."/>
            <person name="Battley P.F."/>
            <person name="Fidler A.E."/>
            <person name="Prosdocimi F."/>
        </authorList>
    </citation>
    <scope>NUCLEOTIDE SEQUENCE [LARGE SCALE GENOMIC DNA]</scope>
</reference>
<dbReference type="AlphaFoldDB" id="A0A2I0U108"/>
<proteinExistence type="predicted"/>
<dbReference type="EMBL" id="KZ506427">
    <property type="protein sequence ID" value="PKU39699.1"/>
    <property type="molecule type" value="Genomic_DNA"/>
</dbReference>
<evidence type="ECO:0000313" key="1">
    <source>
        <dbReference type="EMBL" id="PKU39699.1"/>
    </source>
</evidence>
<gene>
    <name evidence="1" type="ORF">llap_10001</name>
</gene>
<dbReference type="Proteomes" id="UP000233556">
    <property type="component" value="Unassembled WGS sequence"/>
</dbReference>
<sequence>MGMSSLTVWGLTALTSRQVLDMNPNFSSTRVFSIYQWKSELLSNLGFFSSDLSLPVCAGFSGALYVFDFIDIHPGAMTVAKKKEVEEPGSVMKAFPQMIPEAVKTNDSFIPKAEIITIINSS</sequence>
<name>A0A2I0U108_LIMLA</name>
<organism evidence="1 2">
    <name type="scientific">Limosa lapponica baueri</name>
    <dbReference type="NCBI Taxonomy" id="1758121"/>
    <lineage>
        <taxon>Eukaryota</taxon>
        <taxon>Metazoa</taxon>
        <taxon>Chordata</taxon>
        <taxon>Craniata</taxon>
        <taxon>Vertebrata</taxon>
        <taxon>Euteleostomi</taxon>
        <taxon>Archelosauria</taxon>
        <taxon>Archosauria</taxon>
        <taxon>Dinosauria</taxon>
        <taxon>Saurischia</taxon>
        <taxon>Theropoda</taxon>
        <taxon>Coelurosauria</taxon>
        <taxon>Aves</taxon>
        <taxon>Neognathae</taxon>
        <taxon>Neoaves</taxon>
        <taxon>Charadriiformes</taxon>
        <taxon>Scolopacidae</taxon>
        <taxon>Limosa</taxon>
    </lineage>
</organism>